<dbReference type="InterPro" id="IPR007110">
    <property type="entry name" value="Ig-like_dom"/>
</dbReference>
<dbReference type="InterPro" id="IPR013098">
    <property type="entry name" value="Ig_I-set"/>
</dbReference>
<dbReference type="OrthoDB" id="504170at2759"/>
<evidence type="ECO:0000256" key="1">
    <source>
        <dbReference type="ARBA" id="ARBA00023157"/>
    </source>
</evidence>
<comment type="caution">
    <text evidence="5">The sequence shown here is derived from an EMBL/GenBank/DDBJ whole genome shotgun (WGS) entry which is preliminary data.</text>
</comment>
<dbReference type="PANTHER" id="PTHR47633">
    <property type="entry name" value="IMMUNOGLOBULIN"/>
    <property type="match status" value="1"/>
</dbReference>
<evidence type="ECO:0000256" key="3">
    <source>
        <dbReference type="SAM" id="MobiDB-lite"/>
    </source>
</evidence>
<dbReference type="FunFam" id="2.60.40.10:FF:000032">
    <property type="entry name" value="palladin isoform X1"/>
    <property type="match status" value="1"/>
</dbReference>
<dbReference type="AlphaFoldDB" id="A0A1W0WZY1"/>
<organism evidence="5 6">
    <name type="scientific">Hypsibius exemplaris</name>
    <name type="common">Freshwater tardigrade</name>
    <dbReference type="NCBI Taxonomy" id="2072580"/>
    <lineage>
        <taxon>Eukaryota</taxon>
        <taxon>Metazoa</taxon>
        <taxon>Ecdysozoa</taxon>
        <taxon>Tardigrada</taxon>
        <taxon>Eutardigrada</taxon>
        <taxon>Parachela</taxon>
        <taxon>Hypsibioidea</taxon>
        <taxon>Hypsibiidae</taxon>
        <taxon>Hypsibius</taxon>
    </lineage>
</organism>
<dbReference type="Proteomes" id="UP000192578">
    <property type="component" value="Unassembled WGS sequence"/>
</dbReference>
<name>A0A1W0WZY1_HYPEX</name>
<evidence type="ECO:0000256" key="2">
    <source>
        <dbReference type="ARBA" id="ARBA00023319"/>
    </source>
</evidence>
<feature type="compositionally biased region" description="Polar residues" evidence="3">
    <location>
        <begin position="53"/>
        <end position="64"/>
    </location>
</feature>
<dbReference type="Pfam" id="PF07679">
    <property type="entry name" value="I-set"/>
    <property type="match status" value="1"/>
</dbReference>
<feature type="region of interest" description="Disordered" evidence="3">
    <location>
        <begin position="1"/>
        <end position="87"/>
    </location>
</feature>
<accession>A0A1W0WZY1</accession>
<gene>
    <name evidence="5" type="ORF">BV898_05331</name>
</gene>
<evidence type="ECO:0000259" key="4">
    <source>
        <dbReference type="PROSITE" id="PS50835"/>
    </source>
</evidence>
<proteinExistence type="predicted"/>
<dbReference type="InterPro" id="IPR013783">
    <property type="entry name" value="Ig-like_fold"/>
</dbReference>
<keyword evidence="1" id="KW-1015">Disulfide bond</keyword>
<feature type="domain" description="Ig-like" evidence="4">
    <location>
        <begin position="111"/>
        <end position="198"/>
    </location>
</feature>
<dbReference type="SUPFAM" id="SSF48726">
    <property type="entry name" value="Immunoglobulin"/>
    <property type="match status" value="1"/>
</dbReference>
<sequence>MMQGATAVQKRGSVDATKPVVEGRRDSTESPYPTGAGVRKDNKDAAAMPPSGQRKSSISVPSTTFEKRRGSFQADGPLPTGGRRGSVDIFEGLPMSRRGSISPLAPKLEAPTITAIDSPDGDFILLQCRISSDTEPEVNWTHLEDRIKNDSRHKTYVKKEGDAWLANLEIKDIVRKDAGKYSVRAKNAAGENFATVFSYIE</sequence>
<dbReference type="InterPro" id="IPR036179">
    <property type="entry name" value="Ig-like_dom_sf"/>
</dbReference>
<evidence type="ECO:0000313" key="6">
    <source>
        <dbReference type="Proteomes" id="UP000192578"/>
    </source>
</evidence>
<dbReference type="PROSITE" id="PS50835">
    <property type="entry name" value="IG_LIKE"/>
    <property type="match status" value="1"/>
</dbReference>
<evidence type="ECO:0000313" key="5">
    <source>
        <dbReference type="EMBL" id="OQV20753.1"/>
    </source>
</evidence>
<keyword evidence="2" id="KW-0393">Immunoglobulin domain</keyword>
<dbReference type="EMBL" id="MTYJ01000028">
    <property type="protein sequence ID" value="OQV20753.1"/>
    <property type="molecule type" value="Genomic_DNA"/>
</dbReference>
<keyword evidence="6" id="KW-1185">Reference proteome</keyword>
<dbReference type="Gene3D" id="2.60.40.10">
    <property type="entry name" value="Immunoglobulins"/>
    <property type="match status" value="1"/>
</dbReference>
<dbReference type="InterPro" id="IPR003598">
    <property type="entry name" value="Ig_sub2"/>
</dbReference>
<protein>
    <recommendedName>
        <fullName evidence="4">Ig-like domain-containing protein</fullName>
    </recommendedName>
</protein>
<dbReference type="SMART" id="SM00408">
    <property type="entry name" value="IGc2"/>
    <property type="match status" value="1"/>
</dbReference>
<reference evidence="6" key="1">
    <citation type="submission" date="2017-01" db="EMBL/GenBank/DDBJ databases">
        <title>Comparative genomics of anhydrobiosis in the tardigrade Hypsibius dujardini.</title>
        <authorList>
            <person name="Yoshida Y."/>
            <person name="Koutsovoulos G."/>
            <person name="Laetsch D."/>
            <person name="Stevens L."/>
            <person name="Kumar S."/>
            <person name="Horikawa D."/>
            <person name="Ishino K."/>
            <person name="Komine S."/>
            <person name="Tomita M."/>
            <person name="Blaxter M."/>
            <person name="Arakawa K."/>
        </authorList>
    </citation>
    <scope>NUCLEOTIDE SEQUENCE [LARGE SCALE GENOMIC DNA]</scope>
    <source>
        <strain evidence="6">Z151</strain>
    </source>
</reference>